<gene>
    <name evidence="2" type="ORF">OO017_13775</name>
</gene>
<feature type="transmembrane region" description="Helical" evidence="1">
    <location>
        <begin position="27"/>
        <end position="50"/>
    </location>
</feature>
<keyword evidence="1" id="KW-0812">Transmembrane</keyword>
<name>A0ABT3RI25_9BACT</name>
<evidence type="ECO:0000256" key="1">
    <source>
        <dbReference type="SAM" id="Phobius"/>
    </source>
</evidence>
<keyword evidence="1" id="KW-1133">Transmembrane helix</keyword>
<keyword evidence="3" id="KW-1185">Reference proteome</keyword>
<dbReference type="Proteomes" id="UP001207228">
    <property type="component" value="Unassembled WGS sequence"/>
</dbReference>
<comment type="caution">
    <text evidence="2">The sequence shown here is derived from an EMBL/GenBank/DDBJ whole genome shotgun (WGS) entry which is preliminary data.</text>
</comment>
<protein>
    <submittedName>
        <fullName evidence="2">Uncharacterized protein</fullName>
    </submittedName>
</protein>
<accession>A0ABT3RI25</accession>
<organism evidence="2 3">
    <name type="scientific">Pontibacter anaerobius</name>
    <dbReference type="NCBI Taxonomy" id="2993940"/>
    <lineage>
        <taxon>Bacteria</taxon>
        <taxon>Pseudomonadati</taxon>
        <taxon>Bacteroidota</taxon>
        <taxon>Cytophagia</taxon>
        <taxon>Cytophagales</taxon>
        <taxon>Hymenobacteraceae</taxon>
        <taxon>Pontibacter</taxon>
    </lineage>
</organism>
<reference evidence="2 3" key="1">
    <citation type="submission" date="2022-11" db="EMBL/GenBank/DDBJ databases">
        <title>The characterization of three novel Bacteroidetes species and genomic analysis of their roles in tidal elemental geochemical cycles.</title>
        <authorList>
            <person name="Ma K.-J."/>
        </authorList>
    </citation>
    <scope>NUCLEOTIDE SEQUENCE [LARGE SCALE GENOMIC DNA]</scope>
    <source>
        <strain evidence="2 3">M82</strain>
    </source>
</reference>
<sequence>MPSCDTFLLSYVTSEDVLVKRAGKPSLHVATVAVSVAACSIATVSGVPVLQADKASMAANTAYGPVYRKV</sequence>
<dbReference type="EMBL" id="JAPFQO010000009">
    <property type="protein sequence ID" value="MCX2741022.1"/>
    <property type="molecule type" value="Genomic_DNA"/>
</dbReference>
<dbReference type="RefSeq" id="WP_266053110.1">
    <property type="nucleotide sequence ID" value="NZ_JAPFQO010000009.1"/>
</dbReference>
<evidence type="ECO:0000313" key="2">
    <source>
        <dbReference type="EMBL" id="MCX2741022.1"/>
    </source>
</evidence>
<keyword evidence="1" id="KW-0472">Membrane</keyword>
<evidence type="ECO:0000313" key="3">
    <source>
        <dbReference type="Proteomes" id="UP001207228"/>
    </source>
</evidence>
<proteinExistence type="predicted"/>